<protein>
    <submittedName>
        <fullName evidence="1">Uncharacterized protein</fullName>
    </submittedName>
</protein>
<proteinExistence type="predicted"/>
<dbReference type="Proteomes" id="UP000643672">
    <property type="component" value="Unassembled WGS sequence"/>
</dbReference>
<reference evidence="1 2" key="1">
    <citation type="submission" date="2020-05" db="EMBL/GenBank/DDBJ databases">
        <authorList>
            <person name="Petersen J."/>
            <person name="Sayavedra L."/>
        </authorList>
    </citation>
    <scope>NUCLEOTIDE SEQUENCE [LARGE SCALE GENOMIC DNA]</scope>
    <source>
        <strain evidence="1">B thermophilus SOXS</strain>
    </source>
</reference>
<sequence length="43" mass="5089">MGEKWILDDYSYLCKTLNLSNNLVGQIKMEGKKWALLKNMRKN</sequence>
<organism evidence="1 2">
    <name type="scientific">Bathymodiolus thermophilus thioautotrophic gill symbiont</name>
    <dbReference type="NCBI Taxonomy" id="2360"/>
    <lineage>
        <taxon>Bacteria</taxon>
        <taxon>Pseudomonadati</taxon>
        <taxon>Pseudomonadota</taxon>
        <taxon>Gammaproteobacteria</taxon>
        <taxon>sulfur-oxidizing symbionts</taxon>
    </lineage>
</organism>
<dbReference type="EMBL" id="CAESAQ020000028">
    <property type="protein sequence ID" value="CAB5496415.1"/>
    <property type="molecule type" value="Genomic_DNA"/>
</dbReference>
<evidence type="ECO:0000313" key="2">
    <source>
        <dbReference type="Proteomes" id="UP000643672"/>
    </source>
</evidence>
<dbReference type="AlphaFoldDB" id="A0A8H9CG58"/>
<name>A0A8H9CG58_9GAMM</name>
<comment type="caution">
    <text evidence="1">The sequence shown here is derived from an EMBL/GenBank/DDBJ whole genome shotgun (WGS) entry which is preliminary data.</text>
</comment>
<gene>
    <name evidence="1" type="ORF">THERMOS_505</name>
</gene>
<accession>A0A8H9CG58</accession>
<evidence type="ECO:0000313" key="1">
    <source>
        <dbReference type="EMBL" id="CAB5496415.1"/>
    </source>
</evidence>
<keyword evidence="2" id="KW-1185">Reference proteome</keyword>